<comment type="caution">
    <text evidence="1">The sequence shown here is derived from an EMBL/GenBank/DDBJ whole genome shotgun (WGS) entry which is preliminary data.</text>
</comment>
<protein>
    <submittedName>
        <fullName evidence="1">Uncharacterized protein</fullName>
    </submittedName>
</protein>
<proteinExistence type="predicted"/>
<dbReference type="Proteomes" id="UP000805193">
    <property type="component" value="Unassembled WGS sequence"/>
</dbReference>
<sequence>MSLDNHTRAMERFIETVRLHPFLYDKKHPEFKEKGAKLNRWVIIGENFGLNGEAAAAKFKNARDRWLKIASGVKNLSSGSSGNGEKKKNKGILFDVINDVLKNTPHYADRDTEQPFKSSSTAASPDLVERPSMFQDTSFKAEALPGISKEFNAGGVTMREHANVMASHGPLMWRHAQRDQHDHHFWANLAGAVTAGTVLFSTTDWGRLAFLRQTSKRDM</sequence>
<reference evidence="1 2" key="1">
    <citation type="journal article" date="2020" name="Cell">
        <title>Large-Scale Comparative Analyses of Tick Genomes Elucidate Their Genetic Diversity and Vector Capacities.</title>
        <authorList>
            <consortium name="Tick Genome and Microbiome Consortium (TIGMIC)"/>
            <person name="Jia N."/>
            <person name="Wang J."/>
            <person name="Shi W."/>
            <person name="Du L."/>
            <person name="Sun Y."/>
            <person name="Zhan W."/>
            <person name="Jiang J.F."/>
            <person name="Wang Q."/>
            <person name="Zhang B."/>
            <person name="Ji P."/>
            <person name="Bell-Sakyi L."/>
            <person name="Cui X.M."/>
            <person name="Yuan T.T."/>
            <person name="Jiang B.G."/>
            <person name="Yang W.F."/>
            <person name="Lam T.T."/>
            <person name="Chang Q.C."/>
            <person name="Ding S.J."/>
            <person name="Wang X.J."/>
            <person name="Zhu J.G."/>
            <person name="Ruan X.D."/>
            <person name="Zhao L."/>
            <person name="Wei J.T."/>
            <person name="Ye R.Z."/>
            <person name="Que T.C."/>
            <person name="Du C.H."/>
            <person name="Zhou Y.H."/>
            <person name="Cheng J.X."/>
            <person name="Dai P.F."/>
            <person name="Guo W.B."/>
            <person name="Han X.H."/>
            <person name="Huang E.J."/>
            <person name="Li L.F."/>
            <person name="Wei W."/>
            <person name="Gao Y.C."/>
            <person name="Liu J.Z."/>
            <person name="Shao H.Z."/>
            <person name="Wang X."/>
            <person name="Wang C.C."/>
            <person name="Yang T.C."/>
            <person name="Huo Q.B."/>
            <person name="Li W."/>
            <person name="Chen H.Y."/>
            <person name="Chen S.E."/>
            <person name="Zhou L.G."/>
            <person name="Ni X.B."/>
            <person name="Tian J.H."/>
            <person name="Sheng Y."/>
            <person name="Liu T."/>
            <person name="Pan Y.S."/>
            <person name="Xia L.Y."/>
            <person name="Li J."/>
            <person name="Zhao F."/>
            <person name="Cao W.C."/>
        </authorList>
    </citation>
    <scope>NUCLEOTIDE SEQUENCE [LARGE SCALE GENOMIC DNA]</scope>
    <source>
        <strain evidence="1">Iper-2018</strain>
    </source>
</reference>
<evidence type="ECO:0000313" key="2">
    <source>
        <dbReference type="Proteomes" id="UP000805193"/>
    </source>
</evidence>
<organism evidence="1 2">
    <name type="scientific">Ixodes persulcatus</name>
    <name type="common">Taiga tick</name>
    <dbReference type="NCBI Taxonomy" id="34615"/>
    <lineage>
        <taxon>Eukaryota</taxon>
        <taxon>Metazoa</taxon>
        <taxon>Ecdysozoa</taxon>
        <taxon>Arthropoda</taxon>
        <taxon>Chelicerata</taxon>
        <taxon>Arachnida</taxon>
        <taxon>Acari</taxon>
        <taxon>Parasitiformes</taxon>
        <taxon>Ixodida</taxon>
        <taxon>Ixodoidea</taxon>
        <taxon>Ixodidae</taxon>
        <taxon>Ixodinae</taxon>
        <taxon>Ixodes</taxon>
    </lineage>
</organism>
<evidence type="ECO:0000313" key="1">
    <source>
        <dbReference type="EMBL" id="KAG0420031.1"/>
    </source>
</evidence>
<keyword evidence="2" id="KW-1185">Reference proteome</keyword>
<accession>A0AC60PHN9</accession>
<name>A0AC60PHN9_IXOPE</name>
<gene>
    <name evidence="1" type="ORF">HPB47_003729</name>
</gene>
<dbReference type="EMBL" id="JABSTQ010010551">
    <property type="protein sequence ID" value="KAG0420031.1"/>
    <property type="molecule type" value="Genomic_DNA"/>
</dbReference>